<feature type="domain" description="MADS-box" evidence="6">
    <location>
        <begin position="9"/>
        <end position="57"/>
    </location>
</feature>
<comment type="caution">
    <text evidence="7">The sequence shown here is derived from an EMBL/GenBank/DDBJ whole genome shotgun (WGS) entry which is preliminary data.</text>
</comment>
<dbReference type="OrthoDB" id="601557at2759"/>
<evidence type="ECO:0000256" key="3">
    <source>
        <dbReference type="ARBA" id="ARBA00023125"/>
    </source>
</evidence>
<dbReference type="Gene3D" id="3.40.1810.10">
    <property type="entry name" value="Transcription factor, MADS-box"/>
    <property type="match status" value="1"/>
</dbReference>
<organism evidence="7 8">
    <name type="scientific">Microthlaspi erraticum</name>
    <dbReference type="NCBI Taxonomy" id="1685480"/>
    <lineage>
        <taxon>Eukaryota</taxon>
        <taxon>Viridiplantae</taxon>
        <taxon>Streptophyta</taxon>
        <taxon>Embryophyta</taxon>
        <taxon>Tracheophyta</taxon>
        <taxon>Spermatophyta</taxon>
        <taxon>Magnoliopsida</taxon>
        <taxon>eudicotyledons</taxon>
        <taxon>Gunneridae</taxon>
        <taxon>Pentapetalae</taxon>
        <taxon>rosids</taxon>
        <taxon>malvids</taxon>
        <taxon>Brassicales</taxon>
        <taxon>Brassicaceae</taxon>
        <taxon>Coluteocarpeae</taxon>
        <taxon>Microthlaspi</taxon>
    </lineage>
</organism>
<evidence type="ECO:0000256" key="1">
    <source>
        <dbReference type="ARBA" id="ARBA00004123"/>
    </source>
</evidence>
<dbReference type="PROSITE" id="PS50066">
    <property type="entry name" value="MADS_BOX_2"/>
    <property type="match status" value="1"/>
</dbReference>
<dbReference type="InterPro" id="IPR036879">
    <property type="entry name" value="TF_MADSbox_sf"/>
</dbReference>
<evidence type="ECO:0000259" key="6">
    <source>
        <dbReference type="PROSITE" id="PS50066"/>
    </source>
</evidence>
<keyword evidence="3" id="KW-0238">DNA-binding</keyword>
<dbReference type="GO" id="GO:0003677">
    <property type="term" value="F:DNA binding"/>
    <property type="evidence" value="ECO:0007669"/>
    <property type="project" value="UniProtKB-KW"/>
</dbReference>
<dbReference type="GO" id="GO:0046983">
    <property type="term" value="F:protein dimerization activity"/>
    <property type="evidence" value="ECO:0007669"/>
    <property type="project" value="InterPro"/>
</dbReference>
<accession>A0A6D2IVY2</accession>
<keyword evidence="4" id="KW-0804">Transcription</keyword>
<evidence type="ECO:0000313" key="8">
    <source>
        <dbReference type="Proteomes" id="UP000467841"/>
    </source>
</evidence>
<dbReference type="InterPro" id="IPR002100">
    <property type="entry name" value="TF_MADSbox"/>
</dbReference>
<evidence type="ECO:0000256" key="4">
    <source>
        <dbReference type="ARBA" id="ARBA00023163"/>
    </source>
</evidence>
<reference evidence="7" key="1">
    <citation type="submission" date="2020-01" db="EMBL/GenBank/DDBJ databases">
        <authorList>
            <person name="Mishra B."/>
        </authorList>
    </citation>
    <scope>NUCLEOTIDE SEQUENCE [LARGE SCALE GENOMIC DNA]</scope>
</reference>
<keyword evidence="2" id="KW-0805">Transcription regulation</keyword>
<keyword evidence="8" id="KW-1185">Reference proteome</keyword>
<dbReference type="Proteomes" id="UP000467841">
    <property type="component" value="Unassembled WGS sequence"/>
</dbReference>
<keyword evidence="5" id="KW-0539">Nucleus</keyword>
<dbReference type="AlphaFoldDB" id="A0A6D2IVY2"/>
<comment type="subcellular location">
    <subcellularLocation>
        <location evidence="1">Nucleus</location>
    </subcellularLocation>
</comment>
<protein>
    <recommendedName>
        <fullName evidence="6">MADS-box domain-containing protein</fullName>
    </recommendedName>
</protein>
<dbReference type="EMBL" id="CACVBM020001151">
    <property type="protein sequence ID" value="CAA7034704.1"/>
    <property type="molecule type" value="Genomic_DNA"/>
</dbReference>
<evidence type="ECO:0000256" key="5">
    <source>
        <dbReference type="ARBA" id="ARBA00023242"/>
    </source>
</evidence>
<proteinExistence type="predicted"/>
<name>A0A6D2IVY2_9BRAS</name>
<dbReference type="Pfam" id="PF00319">
    <property type="entry name" value="SRF-TF"/>
    <property type="match status" value="1"/>
</dbReference>
<dbReference type="GO" id="GO:0005634">
    <property type="term" value="C:nucleus"/>
    <property type="evidence" value="ECO:0007669"/>
    <property type="project" value="UniProtKB-SubCell"/>
</dbReference>
<evidence type="ECO:0000256" key="2">
    <source>
        <dbReference type="ARBA" id="ARBA00023015"/>
    </source>
</evidence>
<sequence length="368" mass="42408">MRASSSSSSKSANATSLNKRLKTVFKKAYELSILCGNEVCVIHYGPDCKLRTWPEKEKVKDMAFRYVTATKRKKTLNLHEFLEEKKKDPKKTTTKKTKKKKKTVLENIKYPDWYPIFDHYTPHQLSQLILSLEQTQSTLQERARFVEAQKQRNTNFVHHQHHHQYQTQPLNPSQLSIYNGDSTSSQLPLSSSHPNQLFNYHQNITNRNFQQPCFSNTQGYQNHLVEQNLHGFDQNITSGSFQHPCFSSTQGWQNNLMQQPNHYGFDQNLINRHFQHPYAQDYTALPSVQESELKNHLMQQQGSHKTNMPMMSGITNSNAPCLSNTVSDEFGSDFQMTPNYGFVVGSTSSCQDFAELFSSYGESSFRGQ</sequence>
<dbReference type="SUPFAM" id="SSF55455">
    <property type="entry name" value="SRF-like"/>
    <property type="match status" value="1"/>
</dbReference>
<dbReference type="SMART" id="SM00432">
    <property type="entry name" value="MADS"/>
    <property type="match status" value="1"/>
</dbReference>
<gene>
    <name evidence="7" type="ORF">MERR_LOCUS21939</name>
</gene>
<evidence type="ECO:0000313" key="7">
    <source>
        <dbReference type="EMBL" id="CAA7034704.1"/>
    </source>
</evidence>